<evidence type="ECO:0000256" key="1">
    <source>
        <dbReference type="ARBA" id="ARBA00006432"/>
    </source>
</evidence>
<dbReference type="SUPFAM" id="SSF56801">
    <property type="entry name" value="Acetyl-CoA synthetase-like"/>
    <property type="match status" value="1"/>
</dbReference>
<keyword evidence="6" id="KW-1185">Reference proteome</keyword>
<dbReference type="Pfam" id="PF13193">
    <property type="entry name" value="AMP-binding_C"/>
    <property type="match status" value="1"/>
</dbReference>
<proteinExistence type="inferred from homology"/>
<reference evidence="5 6" key="1">
    <citation type="submission" date="2023-04" db="EMBL/GenBank/DDBJ databases">
        <title>Complete genome sequence of Alisedimentitalea scapharcae.</title>
        <authorList>
            <person name="Rong J.-C."/>
            <person name="Yi M.-L."/>
            <person name="Zhao Q."/>
        </authorList>
    </citation>
    <scope>NUCLEOTIDE SEQUENCE [LARGE SCALE GENOMIC DNA]</scope>
    <source>
        <strain evidence="5 6">KCTC 42119</strain>
    </source>
</reference>
<dbReference type="Gene3D" id="3.40.50.12780">
    <property type="entry name" value="N-terminal domain of ligase-like"/>
    <property type="match status" value="1"/>
</dbReference>
<dbReference type="Proteomes" id="UP001623232">
    <property type="component" value="Chromosome"/>
</dbReference>
<evidence type="ECO:0000313" key="5">
    <source>
        <dbReference type="EMBL" id="WZK89458.1"/>
    </source>
</evidence>
<comment type="similarity">
    <text evidence="1">Belongs to the ATP-dependent AMP-binding enzyme family.</text>
</comment>
<organism evidence="5 6">
    <name type="scientific">Aliisedimentitalea scapharcae</name>
    <dbReference type="NCBI Taxonomy" id="1524259"/>
    <lineage>
        <taxon>Bacteria</taxon>
        <taxon>Pseudomonadati</taxon>
        <taxon>Pseudomonadota</taxon>
        <taxon>Alphaproteobacteria</taxon>
        <taxon>Rhodobacterales</taxon>
        <taxon>Roseobacteraceae</taxon>
        <taxon>Aliisedimentitalea</taxon>
    </lineage>
</organism>
<dbReference type="PROSITE" id="PS00455">
    <property type="entry name" value="AMP_BINDING"/>
    <property type="match status" value="1"/>
</dbReference>
<name>A0ABZ2XUU5_9RHOB</name>
<dbReference type="InterPro" id="IPR045851">
    <property type="entry name" value="AMP-bd_C_sf"/>
</dbReference>
<keyword evidence="2" id="KW-0436">Ligase</keyword>
<dbReference type="Pfam" id="PF00501">
    <property type="entry name" value="AMP-binding"/>
    <property type="match status" value="1"/>
</dbReference>
<dbReference type="EMBL" id="CP123584">
    <property type="protein sequence ID" value="WZK89458.1"/>
    <property type="molecule type" value="Genomic_DNA"/>
</dbReference>
<dbReference type="RefSeq" id="WP_406647776.1">
    <property type="nucleotide sequence ID" value="NZ_CP123584.1"/>
</dbReference>
<dbReference type="InterPro" id="IPR000873">
    <property type="entry name" value="AMP-dep_synth/lig_dom"/>
</dbReference>
<protein>
    <submittedName>
        <fullName evidence="5">Class I adenylate-forming enzyme family protein</fullName>
    </submittedName>
</protein>
<dbReference type="PANTHER" id="PTHR43201:SF5">
    <property type="entry name" value="MEDIUM-CHAIN ACYL-COA LIGASE ACSF2, MITOCHONDRIAL"/>
    <property type="match status" value="1"/>
</dbReference>
<sequence>MDRVEDLLRHQLEVRPSALAFYDSSGARWTYADLDRACDDLAVHLAQSGVQRGDRVLILSENCCAKVAALFACYRLGAVAVPVNARQTQAEIERIQGHATPVAAVLTTSVSPDAQAHAAWMNAREITGRFGAVHLARTGQSNPDAPDDLAVLLYTTGTTGDPKGVMLSHANLLFGGRTSAELRNMTIDDVIYGVLPTTHVFGLASVVTAAIHIGAPVQLEARFSAARLYQALREGVTLLSAVPQMHALLMQYTKEQGFDRLEGSALRYVSSGAAPLDPDWKRRAEAFYGVAVQNGYGMTETTAGICATSNRIGVPDVSVGPPLPEVNVRLDETVSGGGGGLGEVLVQGPNVMLGYYRNPAETMRALDRDGWMRTGDLGRFDAAGLLHIDGRAKELIIHGGFNVFPPEVEAALNAHPQVVQSAVVGRRADGDEEVVAFVQVASGDMPDTEELRAFVASQLAGYKRPSQIILAPSLPAAPTGKILKHKLLGHFADQLA</sequence>
<evidence type="ECO:0000256" key="2">
    <source>
        <dbReference type="ARBA" id="ARBA00022598"/>
    </source>
</evidence>
<dbReference type="InterPro" id="IPR042099">
    <property type="entry name" value="ANL_N_sf"/>
</dbReference>
<evidence type="ECO:0000313" key="6">
    <source>
        <dbReference type="Proteomes" id="UP001623232"/>
    </source>
</evidence>
<evidence type="ECO:0000259" key="4">
    <source>
        <dbReference type="Pfam" id="PF13193"/>
    </source>
</evidence>
<evidence type="ECO:0000259" key="3">
    <source>
        <dbReference type="Pfam" id="PF00501"/>
    </source>
</evidence>
<dbReference type="Gene3D" id="3.30.300.30">
    <property type="match status" value="1"/>
</dbReference>
<feature type="domain" description="AMP-binding enzyme C-terminal" evidence="4">
    <location>
        <begin position="407"/>
        <end position="481"/>
    </location>
</feature>
<gene>
    <name evidence="5" type="ORF">QEZ52_02590</name>
</gene>
<dbReference type="InterPro" id="IPR020845">
    <property type="entry name" value="AMP-binding_CS"/>
</dbReference>
<accession>A0ABZ2XUU5</accession>
<feature type="domain" description="AMP-dependent synthetase/ligase" evidence="3">
    <location>
        <begin position="9"/>
        <end position="356"/>
    </location>
</feature>
<dbReference type="InterPro" id="IPR025110">
    <property type="entry name" value="AMP-bd_C"/>
</dbReference>
<dbReference type="PANTHER" id="PTHR43201">
    <property type="entry name" value="ACYL-COA SYNTHETASE"/>
    <property type="match status" value="1"/>
</dbReference>